<dbReference type="PANTHER" id="PTHR13767:SF2">
    <property type="entry name" value="PSEUDOURIDYLATE SYNTHASE TRUB1"/>
    <property type="match status" value="1"/>
</dbReference>
<organism evidence="7 8">
    <name type="scientific">Candidatus Adlerbacteria bacterium RIFOXYC1_FULL_48_26</name>
    <dbReference type="NCBI Taxonomy" id="1797247"/>
    <lineage>
        <taxon>Bacteria</taxon>
        <taxon>Candidatus Adleribacteriota</taxon>
    </lineage>
</organism>
<name>A0A1F4Y4D9_9BACT</name>
<dbReference type="GO" id="GO:0160148">
    <property type="term" value="F:tRNA pseudouridine(55) synthase activity"/>
    <property type="evidence" value="ECO:0007669"/>
    <property type="project" value="UniProtKB-EC"/>
</dbReference>
<dbReference type="AlphaFoldDB" id="A0A1F4Y4D9"/>
<dbReference type="SUPFAM" id="SSF55120">
    <property type="entry name" value="Pseudouridine synthase"/>
    <property type="match status" value="1"/>
</dbReference>
<dbReference type="GO" id="GO:1990481">
    <property type="term" value="P:mRNA pseudouridine synthesis"/>
    <property type="evidence" value="ECO:0007669"/>
    <property type="project" value="TreeGrafter"/>
</dbReference>
<dbReference type="InterPro" id="IPR020103">
    <property type="entry name" value="PsdUridine_synth_cat_dom_sf"/>
</dbReference>
<comment type="catalytic activity">
    <reaction evidence="1">
        <text>uridine(55) in tRNA = pseudouridine(55) in tRNA</text>
        <dbReference type="Rhea" id="RHEA:42532"/>
        <dbReference type="Rhea" id="RHEA-COMP:10101"/>
        <dbReference type="Rhea" id="RHEA-COMP:10102"/>
        <dbReference type="ChEBI" id="CHEBI:65314"/>
        <dbReference type="ChEBI" id="CHEBI:65315"/>
        <dbReference type="EC" id="5.4.99.25"/>
    </reaction>
</comment>
<accession>A0A1F4Y4D9</accession>
<evidence type="ECO:0000256" key="1">
    <source>
        <dbReference type="ARBA" id="ARBA00000385"/>
    </source>
</evidence>
<comment type="similarity">
    <text evidence="2">Belongs to the pseudouridine synthase TruB family. Type 1 subfamily.</text>
</comment>
<proteinExistence type="inferred from homology"/>
<evidence type="ECO:0000313" key="8">
    <source>
        <dbReference type="Proteomes" id="UP000176568"/>
    </source>
</evidence>
<dbReference type="EMBL" id="MEXB01000003">
    <property type="protein sequence ID" value="OGC88830.1"/>
    <property type="molecule type" value="Genomic_DNA"/>
</dbReference>
<keyword evidence="5" id="KW-0413">Isomerase</keyword>
<evidence type="ECO:0000256" key="4">
    <source>
        <dbReference type="ARBA" id="ARBA00022694"/>
    </source>
</evidence>
<comment type="caution">
    <text evidence="7">The sequence shown here is derived from an EMBL/GenBank/DDBJ whole genome shotgun (WGS) entry which is preliminary data.</text>
</comment>
<dbReference type="STRING" id="1797247.A2419_03600"/>
<evidence type="ECO:0000313" key="7">
    <source>
        <dbReference type="EMBL" id="OGC88830.1"/>
    </source>
</evidence>
<evidence type="ECO:0000256" key="2">
    <source>
        <dbReference type="ARBA" id="ARBA00005642"/>
    </source>
</evidence>
<dbReference type="Proteomes" id="UP000176568">
    <property type="component" value="Unassembled WGS sequence"/>
</dbReference>
<keyword evidence="4" id="KW-0819">tRNA processing</keyword>
<dbReference type="InterPro" id="IPR002501">
    <property type="entry name" value="PsdUridine_synth_N"/>
</dbReference>
<evidence type="ECO:0000256" key="3">
    <source>
        <dbReference type="ARBA" id="ARBA00012787"/>
    </source>
</evidence>
<dbReference type="GO" id="GO:0003723">
    <property type="term" value="F:RNA binding"/>
    <property type="evidence" value="ECO:0007669"/>
    <property type="project" value="InterPro"/>
</dbReference>
<sequence length="273" mass="30745">MPRDDDRKKDTDVRPRTVGGKVLNLYKQMGETPSERLERLRTQRPEYEREVLSYAGRLDPMAEGVMLTLVGSANKMREAYLDMSKEYVLDVLFGFSTDTYDALGRIMNTGDTEGLTKKAIEKGLNEFRGHVSQEYPPYSSKTVEGKSLFQWAREGAIGTLILPKKTVTVYDISLEGLYKIKESALLSYIETSIEKVHGDFRQDEIMEGWKRALPNKNSDEREFPCATIKISCSSGTYARSIAHGLGQDLGIPALALHILRTKVGEYESSKSLK</sequence>
<dbReference type="GO" id="GO:0006400">
    <property type="term" value="P:tRNA modification"/>
    <property type="evidence" value="ECO:0007669"/>
    <property type="project" value="TreeGrafter"/>
</dbReference>
<dbReference type="InterPro" id="IPR014780">
    <property type="entry name" value="tRNA_psdUridine_synth_TruB"/>
</dbReference>
<evidence type="ECO:0000259" key="6">
    <source>
        <dbReference type="Pfam" id="PF01509"/>
    </source>
</evidence>
<gene>
    <name evidence="7" type="ORF">A2419_03600</name>
</gene>
<dbReference type="EC" id="5.4.99.25" evidence="3"/>
<dbReference type="Pfam" id="PF01509">
    <property type="entry name" value="TruB_N"/>
    <property type="match status" value="1"/>
</dbReference>
<reference evidence="7 8" key="1">
    <citation type="journal article" date="2016" name="Nat. Commun.">
        <title>Thousands of microbial genomes shed light on interconnected biogeochemical processes in an aquifer system.</title>
        <authorList>
            <person name="Anantharaman K."/>
            <person name="Brown C.T."/>
            <person name="Hug L.A."/>
            <person name="Sharon I."/>
            <person name="Castelle C.J."/>
            <person name="Probst A.J."/>
            <person name="Thomas B.C."/>
            <person name="Singh A."/>
            <person name="Wilkins M.J."/>
            <person name="Karaoz U."/>
            <person name="Brodie E.L."/>
            <person name="Williams K.H."/>
            <person name="Hubbard S.S."/>
            <person name="Banfield J.F."/>
        </authorList>
    </citation>
    <scope>NUCLEOTIDE SEQUENCE [LARGE SCALE GENOMIC DNA]</scope>
</reference>
<dbReference type="PANTHER" id="PTHR13767">
    <property type="entry name" value="TRNA-PSEUDOURIDINE SYNTHASE"/>
    <property type="match status" value="1"/>
</dbReference>
<protein>
    <recommendedName>
        <fullName evidence="3">tRNA pseudouridine(55) synthase</fullName>
        <ecNumber evidence="3">5.4.99.25</ecNumber>
    </recommendedName>
</protein>
<dbReference type="Gene3D" id="3.30.2350.10">
    <property type="entry name" value="Pseudouridine synthase"/>
    <property type="match status" value="1"/>
</dbReference>
<evidence type="ECO:0000256" key="5">
    <source>
        <dbReference type="ARBA" id="ARBA00023235"/>
    </source>
</evidence>
<feature type="domain" description="Pseudouridine synthase II N-terminal" evidence="6">
    <location>
        <begin position="52"/>
        <end position="176"/>
    </location>
</feature>